<gene>
    <name evidence="1" type="ORF">L210DRAFT_2523135</name>
</gene>
<proteinExistence type="predicted"/>
<dbReference type="EMBL" id="WHUW01000025">
    <property type="protein sequence ID" value="KAF8435317.1"/>
    <property type="molecule type" value="Genomic_DNA"/>
</dbReference>
<comment type="caution">
    <text evidence="1">The sequence shown here is derived from an EMBL/GenBank/DDBJ whole genome shotgun (WGS) entry which is preliminary data.</text>
</comment>
<protein>
    <submittedName>
        <fullName evidence="1">Uncharacterized protein</fullName>
    </submittedName>
</protein>
<accession>A0AAD4BNS4</accession>
<sequence>MAGRKPFALLKESTAMRSRQMVIYATKIPVLVPPPPTPPPRSSSIAGTVSQLKHRRSMTSSQCCRLRGTLSVLFQNFKACYSLARVSVNFKLPSHVSHARDFLVVSIDPSSTLPSVRSWFVPPLQYTDPPTTDITTVFVCPDHKNARTSFYQRHSRASCDSQNRSSQGIWRSSISVIKDDCLFASKAEPLLLKKCDQKFVRLMLLVIRELGVSRHFRVSHPDQPL</sequence>
<reference evidence="1" key="2">
    <citation type="journal article" date="2020" name="Nat. Commun.">
        <title>Large-scale genome sequencing of mycorrhizal fungi provides insights into the early evolution of symbiotic traits.</title>
        <authorList>
            <person name="Miyauchi S."/>
            <person name="Kiss E."/>
            <person name="Kuo A."/>
            <person name="Drula E."/>
            <person name="Kohler A."/>
            <person name="Sanchez-Garcia M."/>
            <person name="Morin E."/>
            <person name="Andreopoulos B."/>
            <person name="Barry K.W."/>
            <person name="Bonito G."/>
            <person name="Buee M."/>
            <person name="Carver A."/>
            <person name="Chen C."/>
            <person name="Cichocki N."/>
            <person name="Clum A."/>
            <person name="Culley D."/>
            <person name="Crous P.W."/>
            <person name="Fauchery L."/>
            <person name="Girlanda M."/>
            <person name="Hayes R.D."/>
            <person name="Keri Z."/>
            <person name="LaButti K."/>
            <person name="Lipzen A."/>
            <person name="Lombard V."/>
            <person name="Magnuson J."/>
            <person name="Maillard F."/>
            <person name="Murat C."/>
            <person name="Nolan M."/>
            <person name="Ohm R.A."/>
            <person name="Pangilinan J."/>
            <person name="Pereira M.F."/>
            <person name="Perotto S."/>
            <person name="Peter M."/>
            <person name="Pfister S."/>
            <person name="Riley R."/>
            <person name="Sitrit Y."/>
            <person name="Stielow J.B."/>
            <person name="Szollosi G."/>
            <person name="Zifcakova L."/>
            <person name="Stursova M."/>
            <person name="Spatafora J.W."/>
            <person name="Tedersoo L."/>
            <person name="Vaario L.M."/>
            <person name="Yamada A."/>
            <person name="Yan M."/>
            <person name="Wang P."/>
            <person name="Xu J."/>
            <person name="Bruns T."/>
            <person name="Baldrian P."/>
            <person name="Vilgalys R."/>
            <person name="Dunand C."/>
            <person name="Henrissat B."/>
            <person name="Grigoriev I.V."/>
            <person name="Hibbett D."/>
            <person name="Nagy L.G."/>
            <person name="Martin F.M."/>
        </authorList>
    </citation>
    <scope>NUCLEOTIDE SEQUENCE</scope>
    <source>
        <strain evidence="1">BED1</strain>
    </source>
</reference>
<organism evidence="1 2">
    <name type="scientific">Boletus edulis BED1</name>
    <dbReference type="NCBI Taxonomy" id="1328754"/>
    <lineage>
        <taxon>Eukaryota</taxon>
        <taxon>Fungi</taxon>
        <taxon>Dikarya</taxon>
        <taxon>Basidiomycota</taxon>
        <taxon>Agaricomycotina</taxon>
        <taxon>Agaricomycetes</taxon>
        <taxon>Agaricomycetidae</taxon>
        <taxon>Boletales</taxon>
        <taxon>Boletineae</taxon>
        <taxon>Boletaceae</taxon>
        <taxon>Boletoideae</taxon>
        <taxon>Boletus</taxon>
    </lineage>
</organism>
<dbReference type="AlphaFoldDB" id="A0AAD4BNS4"/>
<evidence type="ECO:0000313" key="1">
    <source>
        <dbReference type="EMBL" id="KAF8435317.1"/>
    </source>
</evidence>
<dbReference type="Proteomes" id="UP001194468">
    <property type="component" value="Unassembled WGS sequence"/>
</dbReference>
<reference evidence="1" key="1">
    <citation type="submission" date="2019-10" db="EMBL/GenBank/DDBJ databases">
        <authorList>
            <consortium name="DOE Joint Genome Institute"/>
            <person name="Kuo A."/>
            <person name="Miyauchi S."/>
            <person name="Kiss E."/>
            <person name="Drula E."/>
            <person name="Kohler A."/>
            <person name="Sanchez-Garcia M."/>
            <person name="Andreopoulos B."/>
            <person name="Barry K.W."/>
            <person name="Bonito G."/>
            <person name="Buee M."/>
            <person name="Carver A."/>
            <person name="Chen C."/>
            <person name="Cichocki N."/>
            <person name="Clum A."/>
            <person name="Culley D."/>
            <person name="Crous P.W."/>
            <person name="Fauchery L."/>
            <person name="Girlanda M."/>
            <person name="Hayes R."/>
            <person name="Keri Z."/>
            <person name="LaButti K."/>
            <person name="Lipzen A."/>
            <person name="Lombard V."/>
            <person name="Magnuson J."/>
            <person name="Maillard F."/>
            <person name="Morin E."/>
            <person name="Murat C."/>
            <person name="Nolan M."/>
            <person name="Ohm R."/>
            <person name="Pangilinan J."/>
            <person name="Pereira M."/>
            <person name="Perotto S."/>
            <person name="Peter M."/>
            <person name="Riley R."/>
            <person name="Sitrit Y."/>
            <person name="Stielow B."/>
            <person name="Szollosi G."/>
            <person name="Zifcakova L."/>
            <person name="Stursova M."/>
            <person name="Spatafora J.W."/>
            <person name="Tedersoo L."/>
            <person name="Vaario L.-M."/>
            <person name="Yamada A."/>
            <person name="Yan M."/>
            <person name="Wang P."/>
            <person name="Xu J."/>
            <person name="Bruns T."/>
            <person name="Baldrian P."/>
            <person name="Vilgalys R."/>
            <person name="Henrissat B."/>
            <person name="Grigoriev I.V."/>
            <person name="Hibbett D."/>
            <person name="Nagy L.G."/>
            <person name="Martin F.M."/>
        </authorList>
    </citation>
    <scope>NUCLEOTIDE SEQUENCE</scope>
    <source>
        <strain evidence="1">BED1</strain>
    </source>
</reference>
<name>A0AAD4BNS4_BOLED</name>
<keyword evidence="2" id="KW-1185">Reference proteome</keyword>
<evidence type="ECO:0000313" key="2">
    <source>
        <dbReference type="Proteomes" id="UP001194468"/>
    </source>
</evidence>